<dbReference type="Proteomes" id="UP000008980">
    <property type="component" value="Chromosome 32"/>
</dbReference>
<evidence type="ECO:0000313" key="4">
    <source>
        <dbReference type="EMBL" id="TPP43682.1"/>
    </source>
</evidence>
<feature type="compositionally biased region" description="Low complexity" evidence="1">
    <location>
        <begin position="156"/>
        <end position="168"/>
    </location>
</feature>
<reference evidence="3" key="2">
    <citation type="submission" date="2011-01" db="EMBL/GenBank/DDBJ databases">
        <authorList>
            <person name="Zhao B.P."/>
            <person name="Ren Z.A."/>
            <person name="Li C.D."/>
        </authorList>
    </citation>
    <scope>NUCLEOTIDE SEQUENCE</scope>
    <source>
        <strain evidence="3">BPK282A1</strain>
    </source>
</reference>
<evidence type="ECO:0000313" key="3">
    <source>
        <dbReference type="EMBL" id="CBZ36902.1"/>
    </source>
</evidence>
<dbReference type="VEuPathDB" id="TriTrypDB:LdCL_320022600"/>
<dbReference type="VEuPathDB" id="TriTrypDB:LDHU3_32.2170"/>
<name>A0A3S7X5K9_LEIDO</name>
<dbReference type="VEuPathDB" id="TriTrypDB:LdBPK_321710.1"/>
<organism evidence="2 6">
    <name type="scientific">Leishmania donovani</name>
    <dbReference type="NCBI Taxonomy" id="5661"/>
    <lineage>
        <taxon>Eukaryota</taxon>
        <taxon>Discoba</taxon>
        <taxon>Euglenozoa</taxon>
        <taxon>Kinetoplastea</taxon>
        <taxon>Metakinetoplastina</taxon>
        <taxon>Trypanosomatida</taxon>
        <taxon>Trypanosomatidae</taxon>
        <taxon>Leishmaniinae</taxon>
        <taxon>Leishmania</taxon>
    </lineage>
</organism>
<dbReference type="Proteomes" id="UP000318447">
    <property type="component" value="Unassembled WGS sequence"/>
</dbReference>
<accession>A0A3S7X5K9</accession>
<dbReference type="Proteomes" id="UP000274082">
    <property type="component" value="Chromosome 32"/>
</dbReference>
<evidence type="ECO:0000313" key="5">
    <source>
        <dbReference type="Proteomes" id="UP000008980"/>
    </source>
</evidence>
<evidence type="ECO:0000313" key="6">
    <source>
        <dbReference type="Proteomes" id="UP000274082"/>
    </source>
</evidence>
<dbReference type="KEGG" id="ldo:LDBPK_321710"/>
<feature type="compositionally biased region" description="Low complexity" evidence="1">
    <location>
        <begin position="44"/>
        <end position="61"/>
    </location>
</feature>
<accession>E9BNS4</accession>
<proteinExistence type="predicted"/>
<reference evidence="7" key="5">
    <citation type="submission" date="2019-02" db="EMBL/GenBank/DDBJ databases">
        <title>FDA dAtabase for Regulatory Grade micrObial Sequences (FDA-ARGOS): Supporting development and validation of Infectious Disease Dx tests.</title>
        <authorList>
            <person name="Duncan R."/>
            <person name="Fisher C."/>
            <person name="Tallon L."/>
            <person name="Sadzewicz L."/>
            <person name="Sengamalay N."/>
            <person name="Ott S."/>
            <person name="Godinez A."/>
            <person name="Nagaraj S."/>
            <person name="Vavikolanu K."/>
            <person name="Nadendla S."/>
            <person name="Aluvathingal J."/>
            <person name="Sichtig H."/>
        </authorList>
    </citation>
    <scope>NUCLEOTIDE SEQUENCE [LARGE SCALE GENOMIC DNA]</scope>
    <source>
        <strain evidence="7">FDAARGOS_361</strain>
    </source>
</reference>
<feature type="region of interest" description="Disordered" evidence="1">
    <location>
        <begin position="37"/>
        <end position="82"/>
    </location>
</feature>
<sequence>MALLLDDDEVFVSTASAPPQPAQPGVRIVSDSEPEMSDFTPLCAAAPSSRTAASTSSTAAATRHRERSPVSAGAPVTLPLRGGDGMEKMEALLFGKTKVALVRDGSVGGLKRSADEAFGAAVSRTPVAQRTSLAPLCDGRTNGSSTQPKIVSAARSLSSPSPQQELSSTMSLETVTTTPHERSSRAFVSTSPEHPCGSPFASPSALPTPTLSASAREQTAVENPPSSVATQSTKMQMKLSDFFSKMACKR</sequence>
<evidence type="ECO:0000313" key="2">
    <source>
        <dbReference type="EMBL" id="AYU81718.1"/>
    </source>
</evidence>
<feature type="region of interest" description="Disordered" evidence="1">
    <location>
        <begin position="134"/>
        <end position="232"/>
    </location>
</feature>
<reference evidence="5" key="3">
    <citation type="submission" date="2011-02" db="EMBL/GenBank/DDBJ databases">
        <title>Whole genome sequencing of Leishmania donovani clinical lines reveals dynamic variation related to drug resistance.</title>
        <authorList>
            <person name="Downing T."/>
            <person name="Imamura H."/>
            <person name="Sanders M."/>
            <person name="Decuypere S."/>
            <person name="Hertz-Fowler C."/>
            <person name="Clark T.G."/>
            <person name="Rijal S."/>
            <person name="Sundar S."/>
            <person name="Quail M.A."/>
            <person name="De Doncker S."/>
            <person name="Maes I."/>
            <person name="Vanaerschot M."/>
            <person name="Stark O."/>
            <person name="Schonian G."/>
            <person name="Dujardin J.C."/>
            <person name="Berriman M."/>
        </authorList>
    </citation>
    <scope>NUCLEOTIDE SEQUENCE [LARGE SCALE GENOMIC DNA]</scope>
    <source>
        <strain evidence="5">BPK282A1</strain>
    </source>
</reference>
<dbReference type="OrthoDB" id="249667at2759"/>
<feature type="compositionally biased region" description="Polar residues" evidence="1">
    <location>
        <begin position="169"/>
        <end position="178"/>
    </location>
</feature>
<protein>
    <submittedName>
        <fullName evidence="2">Uncharacterized protein</fullName>
    </submittedName>
</protein>
<reference evidence="4" key="6">
    <citation type="submission" date="2019-02" db="EMBL/GenBank/DDBJ databases">
        <title>FDA dAtabase for Regulatory Grade micrObial Sequences (FDA-ARGOS): Supporting development and validation of Infectious Disease Dx tests.</title>
        <authorList>
            <person name="Duncan R."/>
            <person name="Fisher C."/>
            <person name="Tallon L.J."/>
            <person name="Sadzewicz L."/>
            <person name="Sengamalay N."/>
            <person name="Ott S."/>
            <person name="Godinez A."/>
            <person name="Nagaraj S."/>
            <person name="Nadendla S."/>
            <person name="Sichtig H."/>
        </authorList>
    </citation>
    <scope>NUCLEOTIDE SEQUENCE</scope>
    <source>
        <strain evidence="4">FDAARGOS_361</strain>
    </source>
</reference>
<keyword evidence="6" id="KW-1185">Reference proteome</keyword>
<dbReference type="EMBL" id="CP029531">
    <property type="protein sequence ID" value="AYU81718.1"/>
    <property type="molecule type" value="Genomic_DNA"/>
</dbReference>
<gene>
    <name evidence="4" type="ORF">CGC21_20405</name>
    <name evidence="3" type="ORF">LDBPK_321710</name>
    <name evidence="2" type="ORF">LdCL_320022600</name>
</gene>
<reference evidence="2 6" key="4">
    <citation type="journal article" date="2018" name="Sci. Rep.">
        <title>A complete Leishmania donovani reference genome identifies novel genetic variations associated with virulence.</title>
        <authorList>
            <person name="Lypaczewski P."/>
            <person name="Hoshizaki J."/>
            <person name="Zhang W.-W."/>
            <person name="McCall L.-I."/>
            <person name="Torcivia-Rodriguez J."/>
            <person name="Simonyan V."/>
            <person name="Kaur A."/>
            <person name="Dewar K."/>
            <person name="Matlashewski G."/>
        </authorList>
    </citation>
    <scope>NUCLEOTIDE SEQUENCE [LARGE SCALE GENOMIC DNA]</scope>
    <source>
        <strain evidence="2 6">LdCL</strain>
    </source>
</reference>
<dbReference type="OMA" id="FSKMACK"/>
<dbReference type="EMBL" id="RHLC01000009">
    <property type="protein sequence ID" value="TPP43682.1"/>
    <property type="molecule type" value="Genomic_DNA"/>
</dbReference>
<dbReference type="EMBL" id="FR799619">
    <property type="protein sequence ID" value="CBZ36902.1"/>
    <property type="molecule type" value="Genomic_DNA"/>
</dbReference>
<dbReference type="RefSeq" id="XP_003863587.1">
    <property type="nucleotide sequence ID" value="XM_003863539.1"/>
</dbReference>
<evidence type="ECO:0000256" key="1">
    <source>
        <dbReference type="SAM" id="MobiDB-lite"/>
    </source>
</evidence>
<reference evidence="3 5" key="1">
    <citation type="journal article" date="2011" name="Genome Res.">
        <title>Whole genome sequencing of multiple Leishmania donovani clinical isolates provides insights into population structure and mechanisms of drug resistance.</title>
        <authorList>
            <person name="Downing T."/>
            <person name="Imamura H."/>
            <person name="Decuypere S."/>
            <person name="Clark T.G."/>
            <person name="Coombs G.H."/>
            <person name="Cotton J.A."/>
            <person name="Hilley J.D."/>
            <person name="de Doncker S."/>
            <person name="Maes I."/>
            <person name="Mottram J.C."/>
            <person name="Quail M.A."/>
            <person name="Rijal S."/>
            <person name="Sanders M."/>
            <person name="Schonian G."/>
            <person name="Stark O."/>
            <person name="Sundar S."/>
            <person name="Vanaerschot M."/>
            <person name="Hertz-Fowler C."/>
            <person name="Dujardin J.C."/>
            <person name="Berriman M."/>
        </authorList>
    </citation>
    <scope>NUCLEOTIDE SEQUENCE [LARGE SCALE GENOMIC DNA]</scope>
    <source>
        <strain evidence="3 5">BPK282A1</strain>
    </source>
</reference>
<feature type="compositionally biased region" description="Polar residues" evidence="1">
    <location>
        <begin position="205"/>
        <end position="232"/>
    </location>
</feature>
<dbReference type="AlphaFoldDB" id="A0A3S7X5K9"/>
<dbReference type="GeneID" id="13390637"/>
<evidence type="ECO:0000313" key="7">
    <source>
        <dbReference type="Proteomes" id="UP000318447"/>
    </source>
</evidence>